<comment type="function">
    <text evidence="1 12">Catalyzes the hydrolysis of methenyl-H(4)MPT(+) to 5-formyl-H(4)MPT.</text>
</comment>
<comment type="subcellular location">
    <subcellularLocation>
        <location evidence="2 12">Cytoplasm</location>
    </subcellularLocation>
</comment>
<dbReference type="Pfam" id="PF02289">
    <property type="entry name" value="MCH"/>
    <property type="match status" value="1"/>
</dbReference>
<keyword evidence="7 12" id="KW-0963">Cytoplasm</keyword>
<evidence type="ECO:0000256" key="9">
    <source>
        <dbReference type="ARBA" id="ARBA00022801"/>
    </source>
</evidence>
<evidence type="ECO:0000313" key="14">
    <source>
        <dbReference type="Proteomes" id="UP000317977"/>
    </source>
</evidence>
<evidence type="ECO:0000256" key="11">
    <source>
        <dbReference type="ARBA" id="ARBA00048684"/>
    </source>
</evidence>
<dbReference type="EC" id="3.5.4.27" evidence="5 12"/>
<dbReference type="GO" id="GO:0005737">
    <property type="term" value="C:cytoplasm"/>
    <property type="evidence" value="ECO:0007669"/>
    <property type="project" value="UniProtKB-SubCell"/>
</dbReference>
<evidence type="ECO:0000256" key="7">
    <source>
        <dbReference type="ARBA" id="ARBA00022490"/>
    </source>
</evidence>
<evidence type="ECO:0000256" key="10">
    <source>
        <dbReference type="ARBA" id="ARBA00030468"/>
    </source>
</evidence>
<dbReference type="SUPFAM" id="SSF56199">
    <property type="entry name" value="Methenyltetrahydromethanopterin cyclohydrolase"/>
    <property type="match status" value="1"/>
</dbReference>
<gene>
    <name evidence="12 13" type="primary">mch</name>
    <name evidence="13" type="ORF">Poly59_27140</name>
</gene>
<dbReference type="Gene3D" id="3.30.1030.10">
    <property type="entry name" value="Methenyltetrahydromethanopterin Cyclohydrolase, Chain A, domain 2"/>
    <property type="match status" value="1"/>
</dbReference>
<evidence type="ECO:0000256" key="5">
    <source>
        <dbReference type="ARBA" id="ARBA00012765"/>
    </source>
</evidence>
<evidence type="ECO:0000256" key="2">
    <source>
        <dbReference type="ARBA" id="ARBA00004496"/>
    </source>
</evidence>
<comment type="caution">
    <text evidence="13">The sequence shown here is derived from an EMBL/GenBank/DDBJ whole genome shotgun (WGS) entry which is preliminary data.</text>
</comment>
<comment type="similarity">
    <text evidence="4 12">Belongs to the MCH family.</text>
</comment>
<comment type="pathway">
    <text evidence="3 12">One-carbon metabolism; formaldehyde degradation; formate from formaldehyde (H(4)MPT route): step 3/5.</text>
</comment>
<dbReference type="UniPathway" id="UPA00562">
    <property type="reaction ID" value="UER00703"/>
</dbReference>
<dbReference type="Proteomes" id="UP000317977">
    <property type="component" value="Unassembled WGS sequence"/>
</dbReference>
<dbReference type="RefSeq" id="WP_146534553.1">
    <property type="nucleotide sequence ID" value="NZ_SJPX01000003.1"/>
</dbReference>
<comment type="catalytic activity">
    <reaction evidence="11 12">
        <text>5,10-methenyl-5,6,7,8-tetrahydromethanopterin + H2O = N(5)-formyl-5,6,7,8-tetrahydromethanopterin + H(+)</text>
        <dbReference type="Rhea" id="RHEA:19053"/>
        <dbReference type="ChEBI" id="CHEBI:15377"/>
        <dbReference type="ChEBI" id="CHEBI:15378"/>
        <dbReference type="ChEBI" id="CHEBI:58018"/>
        <dbReference type="ChEBI" id="CHEBI:58337"/>
        <dbReference type="EC" id="3.5.4.27"/>
    </reaction>
</comment>
<keyword evidence="8 12" id="KW-0554">One-carbon metabolism</keyword>
<dbReference type="GO" id="GO:0046294">
    <property type="term" value="P:formaldehyde catabolic process"/>
    <property type="evidence" value="ECO:0007669"/>
    <property type="project" value="UniProtKB-UniRule"/>
</dbReference>
<dbReference type="GO" id="GO:0018759">
    <property type="term" value="F:methenyltetrahydromethanopterin cyclohydrolase activity"/>
    <property type="evidence" value="ECO:0007669"/>
    <property type="project" value="UniProtKB-UniRule"/>
</dbReference>
<evidence type="ECO:0000256" key="1">
    <source>
        <dbReference type="ARBA" id="ARBA00004058"/>
    </source>
</evidence>
<dbReference type="AlphaFoldDB" id="A0A5C6ER70"/>
<keyword evidence="9 12" id="KW-0378">Hydrolase</keyword>
<evidence type="ECO:0000256" key="6">
    <source>
        <dbReference type="ARBA" id="ARBA00020597"/>
    </source>
</evidence>
<keyword evidence="14" id="KW-1185">Reference proteome</keyword>
<dbReference type="Gene3D" id="3.10.340.11">
    <property type="entry name" value="Methenyltetrahydromethanopterin Cyclohydrolase, Chain A, domain 1"/>
    <property type="match status" value="1"/>
</dbReference>
<evidence type="ECO:0000256" key="12">
    <source>
        <dbReference type="HAMAP-Rule" id="MF_00486"/>
    </source>
</evidence>
<dbReference type="InterPro" id="IPR003209">
    <property type="entry name" value="METHMP_CycHdrlase"/>
</dbReference>
<evidence type="ECO:0000256" key="4">
    <source>
        <dbReference type="ARBA" id="ARBA00006902"/>
    </source>
</evidence>
<dbReference type="HAMAP" id="MF_00486">
    <property type="entry name" value="McH"/>
    <property type="match status" value="1"/>
</dbReference>
<reference evidence="13 14" key="1">
    <citation type="submission" date="2019-02" db="EMBL/GenBank/DDBJ databases">
        <title>Deep-cultivation of Planctomycetes and their phenomic and genomic characterization uncovers novel biology.</title>
        <authorList>
            <person name="Wiegand S."/>
            <person name="Jogler M."/>
            <person name="Boedeker C."/>
            <person name="Pinto D."/>
            <person name="Vollmers J."/>
            <person name="Rivas-Marin E."/>
            <person name="Kohn T."/>
            <person name="Peeters S.H."/>
            <person name="Heuer A."/>
            <person name="Rast P."/>
            <person name="Oberbeckmann S."/>
            <person name="Bunk B."/>
            <person name="Jeske O."/>
            <person name="Meyerdierks A."/>
            <person name="Storesund J.E."/>
            <person name="Kallscheuer N."/>
            <person name="Luecker S."/>
            <person name="Lage O.M."/>
            <person name="Pohl T."/>
            <person name="Merkel B.J."/>
            <person name="Hornburger P."/>
            <person name="Mueller R.-W."/>
            <person name="Bruemmer F."/>
            <person name="Labrenz M."/>
            <person name="Spormann A.M."/>
            <person name="Op Den Camp H."/>
            <person name="Overmann J."/>
            <person name="Amann R."/>
            <person name="Jetten M.S.M."/>
            <person name="Mascher T."/>
            <person name="Medema M.H."/>
            <person name="Devos D.P."/>
            <person name="Kaster A.-K."/>
            <person name="Ovreas L."/>
            <person name="Rohde M."/>
            <person name="Galperin M.Y."/>
            <person name="Jogler C."/>
        </authorList>
    </citation>
    <scope>NUCLEOTIDE SEQUENCE [LARGE SCALE GENOMIC DNA]</scope>
    <source>
        <strain evidence="13 14">Poly59</strain>
    </source>
</reference>
<accession>A0A5C6ER70</accession>
<evidence type="ECO:0000256" key="8">
    <source>
        <dbReference type="ARBA" id="ARBA00022563"/>
    </source>
</evidence>
<dbReference type="OrthoDB" id="241529at2"/>
<dbReference type="EMBL" id="SJPX01000003">
    <property type="protein sequence ID" value="TWU51125.1"/>
    <property type="molecule type" value="Genomic_DNA"/>
</dbReference>
<protein>
    <recommendedName>
        <fullName evidence="6 12">Methenyltetrahydromethanopterin cyclohydrolase</fullName>
        <ecNumber evidence="5 12">3.5.4.27</ecNumber>
    </recommendedName>
    <alternativeName>
        <fullName evidence="10 12">Methenyl-H4MPT cyclohydrolase</fullName>
    </alternativeName>
</protein>
<dbReference type="GO" id="GO:0006730">
    <property type="term" value="P:one-carbon metabolic process"/>
    <property type="evidence" value="ECO:0007669"/>
    <property type="project" value="UniProtKB-UniRule"/>
</dbReference>
<evidence type="ECO:0000313" key="13">
    <source>
        <dbReference type="EMBL" id="TWU51125.1"/>
    </source>
</evidence>
<evidence type="ECO:0000256" key="3">
    <source>
        <dbReference type="ARBA" id="ARBA00005087"/>
    </source>
</evidence>
<dbReference type="NCBIfam" id="TIGR03120">
    <property type="entry name" value="one_C_mch"/>
    <property type="match status" value="1"/>
</dbReference>
<organism evidence="13 14">
    <name type="scientific">Rubripirellula reticaptiva</name>
    <dbReference type="NCBI Taxonomy" id="2528013"/>
    <lineage>
        <taxon>Bacteria</taxon>
        <taxon>Pseudomonadati</taxon>
        <taxon>Planctomycetota</taxon>
        <taxon>Planctomycetia</taxon>
        <taxon>Pirellulales</taxon>
        <taxon>Pirellulaceae</taxon>
        <taxon>Rubripirellula</taxon>
    </lineage>
</organism>
<proteinExistence type="inferred from homology"/>
<name>A0A5C6ER70_9BACT</name>
<sequence length="320" mass="33892">MKNDQTLNELARSLFLQSAEKAAVLNCKVASVGGANLIDAGIDTPGSITAGLMMARLCLGDRANVSLHPADAARFAVCNSIHVQTDHPLAACLGAQYAGWPVQTDDFFAMGSGPMRMFRGREATLKELNLSETGSQVVGVLESDKLPTESAIALIAEQCGVAPSGIHLAVAPSTSIAGSIQVVARSIETAMHKLHELKFDVTSIVSATGNAPLPPPAKPGDMVGGIGRTNDAMLYGAEVVLWVDADDTAIEAVAANVPSSSSKDHGRPFANIFKDYEYDFYKVDPMLFSPAVVTIHNLQSGRTWSHGEIQTDVLRRSFLS</sequence>